<dbReference type="GO" id="GO:0016772">
    <property type="term" value="F:transferase activity, transferring phosphorus-containing groups"/>
    <property type="evidence" value="ECO:0007669"/>
    <property type="project" value="InterPro"/>
</dbReference>
<evidence type="ECO:0000313" key="5">
    <source>
        <dbReference type="EMBL" id="AYU79015.1"/>
    </source>
</evidence>
<name>A0A3Q8ICR3_LEIDO</name>
<dbReference type="Proteomes" id="UP000274082">
    <property type="component" value="Chromosome 23"/>
</dbReference>
<dbReference type="Pfam" id="PF17102">
    <property type="entry name" value="Stealth_CR3"/>
    <property type="match status" value="1"/>
</dbReference>
<dbReference type="AlphaFoldDB" id="A0A3Q8ICR3"/>
<comment type="similarity">
    <text evidence="1">Belongs to the stealth family.</text>
</comment>
<dbReference type="OrthoDB" id="263283at2759"/>
<dbReference type="EMBL" id="CP029522">
    <property type="protein sequence ID" value="AYU79015.1"/>
    <property type="molecule type" value="Genomic_DNA"/>
</dbReference>
<reference evidence="5 6" key="1">
    <citation type="journal article" date="2018" name="Sci. Rep.">
        <title>A complete Leishmania donovani reference genome identifies novel genetic variations associated with virulence.</title>
        <authorList>
            <person name="Lypaczewski P."/>
            <person name="Hoshizaki J."/>
            <person name="Zhang W.-W."/>
            <person name="McCall L.-I."/>
            <person name="Torcivia-Rodriguez J."/>
            <person name="Simonyan V."/>
            <person name="Kaur A."/>
            <person name="Dewar K."/>
            <person name="Matlashewski G."/>
        </authorList>
    </citation>
    <scope>NUCLEOTIDE SEQUENCE [LARGE SCALE GENOMIC DNA]</scope>
    <source>
        <strain evidence="5 6">LdCL</strain>
    </source>
</reference>
<accession>A0A3Q8ICR3</accession>
<evidence type="ECO:0000259" key="3">
    <source>
        <dbReference type="Pfam" id="PF11380"/>
    </source>
</evidence>
<feature type="domain" description="Stealth protein CR3 conserved region 3" evidence="4">
    <location>
        <begin position="469"/>
        <end position="520"/>
    </location>
</feature>
<keyword evidence="2" id="KW-0808">Transferase</keyword>
<proteinExistence type="inferred from homology"/>
<dbReference type="PANTHER" id="PTHR24045:SF0">
    <property type="entry name" value="N-ACETYLGLUCOSAMINE-1-PHOSPHOTRANSFERASE SUBUNITS ALPHA_BETA"/>
    <property type="match status" value="1"/>
</dbReference>
<sequence>MSSSGGPSTLLVSSPSKDVARHEQRQSRLWIALPSALLLVVVVLCRTGISSSVGWGGGNVVRGSITEAACGAHGAPGVAESSFTETPVDSTVLMLYSPDDAGERFCYSDATVGGSGVEREFLRVAASYVASPHEGPRSAYYDFFAAHNATLWTVDSATRVATPMQLDIVYTFVNPRAPSFWRNLEARHVRFEQRRYRDWEELRYSLRSLREFVLASGALAQYHHRHAADVRRLGELGYQVNMSDAGAADGVVSLVRRVYLVLSDRDQVPAWLDTERFPELRVVTHADMFSADEAAWVLPTLNSNVIESGLHRIPGISRFFFYFNNDMIVGRLLSFFDLFRPLSPPRQILEMANLQQANAVCDIRTAQLYSDDKRVPLLFETVFNSDGYVRAPSRSTLARIGAWLVPQSWCAELEDMHPTERLVDRTLRFLCRPAQFSKPKLNSNNALNHLARYYIQEELPGIVPSMEYAHMPRVVDREVLQTILDDPINGFAETAKEMRRAYLRSMNNFSPAHIYESFALAMRRARTAALWCQSDERCVASLRHMRPLTTRKWRRRRNTSCPGHPLEGGSQTVRLQHSDMLARWSSYEEKWLSSITTVPVSPTKTAYNSLSRRSGSVQRTATSVPASAPHRLYKPSQVVRTLLSERTASAPQKVSHEMISGCRNRGSVDASRVQSLVLDVHHHVSMTDLTFRFFIVEDFQRLAIILSRLEHSASNEAGGSASTARRASMSPLFITVNDDLDSEVMRKQLRTSRLMGWNESHLTQAAFHRLLWLCSHLAPQAPWERRPVPA</sequence>
<evidence type="ECO:0008006" key="7">
    <source>
        <dbReference type="Google" id="ProtNLM"/>
    </source>
</evidence>
<feature type="domain" description="Stealth protein CR2 conserved region 2" evidence="3">
    <location>
        <begin position="252"/>
        <end position="339"/>
    </location>
</feature>
<protein>
    <recommendedName>
        <fullName evidence="7">Stealth protein CR2 conserved region 2 domain-containing protein</fullName>
    </recommendedName>
</protein>
<evidence type="ECO:0000259" key="4">
    <source>
        <dbReference type="Pfam" id="PF17102"/>
    </source>
</evidence>
<dbReference type="InterPro" id="IPR047141">
    <property type="entry name" value="Stealth"/>
</dbReference>
<dbReference type="VEuPathDB" id="TriTrypDB:LDHU3_23.1740"/>
<dbReference type="VEuPathDB" id="TriTrypDB:LdBPK_231320.1"/>
<dbReference type="GO" id="GO:0005794">
    <property type="term" value="C:Golgi apparatus"/>
    <property type="evidence" value="ECO:0007669"/>
    <property type="project" value="TreeGrafter"/>
</dbReference>
<evidence type="ECO:0000313" key="6">
    <source>
        <dbReference type="Proteomes" id="UP000274082"/>
    </source>
</evidence>
<dbReference type="InterPro" id="IPR031357">
    <property type="entry name" value="Stealth_CR3"/>
</dbReference>
<keyword evidence="6" id="KW-1185">Reference proteome</keyword>
<gene>
    <name evidence="5" type="ORF">LdCL_230020300</name>
</gene>
<evidence type="ECO:0000256" key="2">
    <source>
        <dbReference type="ARBA" id="ARBA00022679"/>
    </source>
</evidence>
<dbReference type="PANTHER" id="PTHR24045">
    <property type="match status" value="1"/>
</dbReference>
<organism evidence="5 6">
    <name type="scientific">Leishmania donovani</name>
    <dbReference type="NCBI Taxonomy" id="5661"/>
    <lineage>
        <taxon>Eukaryota</taxon>
        <taxon>Discoba</taxon>
        <taxon>Euglenozoa</taxon>
        <taxon>Kinetoplastea</taxon>
        <taxon>Metakinetoplastina</taxon>
        <taxon>Trypanosomatida</taxon>
        <taxon>Trypanosomatidae</taxon>
        <taxon>Leishmaniinae</taxon>
        <taxon>Leishmania</taxon>
    </lineage>
</organism>
<dbReference type="InterPro" id="IPR021520">
    <property type="entry name" value="Stealth_CR2"/>
</dbReference>
<dbReference type="Pfam" id="PF11380">
    <property type="entry name" value="Stealth_CR2"/>
    <property type="match status" value="1"/>
</dbReference>
<dbReference type="VEuPathDB" id="TriTrypDB:LdCL_230020300"/>
<evidence type="ECO:0000256" key="1">
    <source>
        <dbReference type="ARBA" id="ARBA00007583"/>
    </source>
</evidence>